<dbReference type="EMBL" id="JBHRTR010000054">
    <property type="protein sequence ID" value="MFC3231287.1"/>
    <property type="molecule type" value="Genomic_DNA"/>
</dbReference>
<accession>A0ABV7LAP8</accession>
<dbReference type="InterPro" id="IPR038765">
    <property type="entry name" value="Papain-like_cys_pep_sf"/>
</dbReference>
<feature type="domain" description="Peptidase C83" evidence="6">
    <location>
        <begin position="7"/>
        <end position="231"/>
    </location>
</feature>
<name>A0ABV7LAP8_9PROT</name>
<sequence length="231" mass="25219">MTLRASLLILACLTFALPAAAQEGLLYLTTPQGEARLLGADLNRDYFSLASYVEAEEVLTFCGPATVAGVANSLGIARPTLARRYPWKLFTQDLTFNAANQAMKPFQKVESEGLTLAELDRFIENLGMTAEHHFADETGVDALRAAIKAALADRNSRFVANYSRKALGQEGDGHISPVAAYDSATDSVLILDVAKYKYPPVWIEVEMFHAAMLLKDTSSDRSRGFVIVSRP</sequence>
<dbReference type="Pfam" id="PF05023">
    <property type="entry name" value="Phytochelatin"/>
    <property type="match status" value="1"/>
</dbReference>
<dbReference type="RefSeq" id="WP_379906755.1">
    <property type="nucleotide sequence ID" value="NZ_JBHRTR010000054.1"/>
</dbReference>
<evidence type="ECO:0000256" key="2">
    <source>
        <dbReference type="ARBA" id="ARBA00022539"/>
    </source>
</evidence>
<evidence type="ECO:0000313" key="7">
    <source>
        <dbReference type="EMBL" id="MFC3231287.1"/>
    </source>
</evidence>
<gene>
    <name evidence="7" type="ORF">ACFOGJ_28825</name>
</gene>
<reference evidence="8" key="1">
    <citation type="journal article" date="2019" name="Int. J. Syst. Evol. Microbiol.">
        <title>The Global Catalogue of Microorganisms (GCM) 10K type strain sequencing project: providing services to taxonomists for standard genome sequencing and annotation.</title>
        <authorList>
            <consortium name="The Broad Institute Genomics Platform"/>
            <consortium name="The Broad Institute Genome Sequencing Center for Infectious Disease"/>
            <person name="Wu L."/>
            <person name="Ma J."/>
        </authorList>
    </citation>
    <scope>NUCLEOTIDE SEQUENCE [LARGE SCALE GENOMIC DNA]</scope>
    <source>
        <strain evidence="8">KCTC 42964</strain>
    </source>
</reference>
<keyword evidence="5" id="KW-0732">Signal</keyword>
<evidence type="ECO:0000256" key="1">
    <source>
        <dbReference type="ARBA" id="ARBA00012468"/>
    </source>
</evidence>
<feature type="chain" id="PRO_5046044899" description="glutathione gamma-glutamylcysteinyltransferase" evidence="5">
    <location>
        <begin position="22"/>
        <end position="231"/>
    </location>
</feature>
<keyword evidence="4" id="KW-0479">Metal-binding</keyword>
<dbReference type="EC" id="2.3.2.15" evidence="1"/>
<comment type="caution">
    <text evidence="7">The sequence shown here is derived from an EMBL/GenBank/DDBJ whole genome shotgun (WGS) entry which is preliminary data.</text>
</comment>
<dbReference type="InterPro" id="IPR038156">
    <property type="entry name" value="PCS_N_sf"/>
</dbReference>
<dbReference type="Gene3D" id="3.90.70.30">
    <property type="entry name" value="Phytochelatin synthase, N-terminal domain"/>
    <property type="match status" value="1"/>
</dbReference>
<evidence type="ECO:0000256" key="5">
    <source>
        <dbReference type="SAM" id="SignalP"/>
    </source>
</evidence>
<keyword evidence="3" id="KW-0808">Transferase</keyword>
<evidence type="ECO:0000256" key="3">
    <source>
        <dbReference type="ARBA" id="ARBA00022679"/>
    </source>
</evidence>
<keyword evidence="8" id="KW-1185">Reference proteome</keyword>
<evidence type="ECO:0000313" key="8">
    <source>
        <dbReference type="Proteomes" id="UP001595528"/>
    </source>
</evidence>
<dbReference type="Proteomes" id="UP001595528">
    <property type="component" value="Unassembled WGS sequence"/>
</dbReference>
<dbReference type="PANTHER" id="PTHR33447">
    <property type="entry name" value="GLUTATHIONE GAMMA-GLUTAMYLCYSTEINYLTRANSFERASE"/>
    <property type="match status" value="1"/>
</dbReference>
<organism evidence="7 8">
    <name type="scientific">Marinibaculum pumilum</name>
    <dbReference type="NCBI Taxonomy" id="1766165"/>
    <lineage>
        <taxon>Bacteria</taxon>
        <taxon>Pseudomonadati</taxon>
        <taxon>Pseudomonadota</taxon>
        <taxon>Alphaproteobacteria</taxon>
        <taxon>Rhodospirillales</taxon>
        <taxon>Rhodospirillaceae</taxon>
        <taxon>Marinibaculum</taxon>
    </lineage>
</organism>
<keyword evidence="2" id="KW-0104">Cadmium</keyword>
<feature type="signal peptide" evidence="5">
    <location>
        <begin position="1"/>
        <end position="21"/>
    </location>
</feature>
<proteinExistence type="predicted"/>
<dbReference type="SUPFAM" id="SSF54001">
    <property type="entry name" value="Cysteine proteinases"/>
    <property type="match status" value="1"/>
</dbReference>
<evidence type="ECO:0000259" key="6">
    <source>
        <dbReference type="PROSITE" id="PS51443"/>
    </source>
</evidence>
<dbReference type="PANTHER" id="PTHR33447:SF20">
    <property type="entry name" value="GLUTATHIONE GAMMA-GLUTAMYLCYSTEINYLTRANSFERASE"/>
    <property type="match status" value="1"/>
</dbReference>
<dbReference type="InterPro" id="IPR040409">
    <property type="entry name" value="PCS-like"/>
</dbReference>
<evidence type="ECO:0000256" key="4">
    <source>
        <dbReference type="ARBA" id="ARBA00022723"/>
    </source>
</evidence>
<dbReference type="PROSITE" id="PS51443">
    <property type="entry name" value="PCS"/>
    <property type="match status" value="1"/>
</dbReference>
<dbReference type="InterPro" id="IPR007719">
    <property type="entry name" value="PCS_N"/>
</dbReference>
<protein>
    <recommendedName>
        <fullName evidence="1">glutathione gamma-glutamylcysteinyltransferase</fullName>
        <ecNumber evidence="1">2.3.2.15</ecNumber>
    </recommendedName>
</protein>